<proteinExistence type="predicted"/>
<feature type="compositionally biased region" description="Basic residues" evidence="1">
    <location>
        <begin position="38"/>
        <end position="49"/>
    </location>
</feature>
<evidence type="ECO:0000313" key="4">
    <source>
        <dbReference type="WBParaSite" id="GPUH_0001469901-mRNA-1"/>
    </source>
</evidence>
<evidence type="ECO:0000313" key="3">
    <source>
        <dbReference type="Proteomes" id="UP000271098"/>
    </source>
</evidence>
<accession>A0A183E139</accession>
<evidence type="ECO:0000313" key="2">
    <source>
        <dbReference type="EMBL" id="VDN24592.1"/>
    </source>
</evidence>
<sequence length="138" mass="14861">MQVPPLRISLPRTPSEDGATVVNATDDTASAAANAGRRTTRGAKGHSKKNQSPDESANKICDESIQRITRSKLRQAGRQLRDQPAIRYEPTTKKKSNSWRRGSVATASPMPAPSLAASDEQPFCSNDAAERIDGLFGL</sequence>
<keyword evidence="3" id="KW-1185">Reference proteome</keyword>
<dbReference type="Proteomes" id="UP000271098">
    <property type="component" value="Unassembled WGS sequence"/>
</dbReference>
<reference evidence="2 3" key="2">
    <citation type="submission" date="2018-11" db="EMBL/GenBank/DDBJ databases">
        <authorList>
            <consortium name="Pathogen Informatics"/>
        </authorList>
    </citation>
    <scope>NUCLEOTIDE SEQUENCE [LARGE SCALE GENOMIC DNA]</scope>
</reference>
<reference evidence="4" key="1">
    <citation type="submission" date="2016-06" db="UniProtKB">
        <authorList>
            <consortium name="WormBaseParasite"/>
        </authorList>
    </citation>
    <scope>IDENTIFICATION</scope>
</reference>
<feature type="compositionally biased region" description="Low complexity" evidence="1">
    <location>
        <begin position="17"/>
        <end position="37"/>
    </location>
</feature>
<gene>
    <name evidence="2" type="ORF">GPUH_LOCUS14680</name>
</gene>
<organism evidence="4">
    <name type="scientific">Gongylonema pulchrum</name>
    <dbReference type="NCBI Taxonomy" id="637853"/>
    <lineage>
        <taxon>Eukaryota</taxon>
        <taxon>Metazoa</taxon>
        <taxon>Ecdysozoa</taxon>
        <taxon>Nematoda</taxon>
        <taxon>Chromadorea</taxon>
        <taxon>Rhabditida</taxon>
        <taxon>Spirurina</taxon>
        <taxon>Spiruromorpha</taxon>
        <taxon>Spiruroidea</taxon>
        <taxon>Gongylonematidae</taxon>
        <taxon>Gongylonema</taxon>
    </lineage>
</organism>
<dbReference type="AlphaFoldDB" id="A0A183E139"/>
<feature type="compositionally biased region" description="Low complexity" evidence="1">
    <location>
        <begin position="105"/>
        <end position="118"/>
    </location>
</feature>
<feature type="compositionally biased region" description="Basic and acidic residues" evidence="1">
    <location>
        <begin position="56"/>
        <end position="65"/>
    </location>
</feature>
<protein>
    <submittedName>
        <fullName evidence="2 4">Uncharacterized protein</fullName>
    </submittedName>
</protein>
<evidence type="ECO:0000256" key="1">
    <source>
        <dbReference type="SAM" id="MobiDB-lite"/>
    </source>
</evidence>
<name>A0A183E139_9BILA</name>
<feature type="region of interest" description="Disordered" evidence="1">
    <location>
        <begin position="1"/>
        <end position="123"/>
    </location>
</feature>
<dbReference type="WBParaSite" id="GPUH_0001469901-mRNA-1">
    <property type="protein sequence ID" value="GPUH_0001469901-mRNA-1"/>
    <property type="gene ID" value="GPUH_0001469901"/>
</dbReference>
<dbReference type="EMBL" id="UYRT01081539">
    <property type="protein sequence ID" value="VDN24592.1"/>
    <property type="molecule type" value="Genomic_DNA"/>
</dbReference>